<evidence type="ECO:0000256" key="15">
    <source>
        <dbReference type="ARBA" id="ARBA00023136"/>
    </source>
</evidence>
<dbReference type="EnsemblPlants" id="OBART01G11420.1">
    <property type="protein sequence ID" value="OBART01G11420.1"/>
    <property type="gene ID" value="OBART01G11420"/>
</dbReference>
<reference evidence="20" key="1">
    <citation type="journal article" date="2009" name="Rice">
        <title>De Novo Next Generation Sequencing of Plant Genomes.</title>
        <authorList>
            <person name="Rounsley S."/>
            <person name="Marri P.R."/>
            <person name="Yu Y."/>
            <person name="He R."/>
            <person name="Sisneros N."/>
            <person name="Goicoechea J.L."/>
            <person name="Lee S.J."/>
            <person name="Angelova A."/>
            <person name="Kudrna D."/>
            <person name="Luo M."/>
            <person name="Affourtit J."/>
            <person name="Desany B."/>
            <person name="Knight J."/>
            <person name="Niazi F."/>
            <person name="Egholm M."/>
            <person name="Wing R.A."/>
        </authorList>
    </citation>
    <scope>NUCLEOTIDE SEQUENCE [LARGE SCALE GENOMIC DNA]</scope>
    <source>
        <strain evidence="20">cv. IRGC 105608</strain>
    </source>
</reference>
<keyword evidence="13" id="KW-0406">Ion transport</keyword>
<dbReference type="FunFam" id="1.25.40.10:FF:000551">
    <property type="entry name" value="Pentatricopeptide repeat-containing protein, mitochondrial"/>
    <property type="match status" value="1"/>
</dbReference>
<feature type="repeat" description="PPR" evidence="17">
    <location>
        <begin position="486"/>
        <end position="520"/>
    </location>
</feature>
<dbReference type="GO" id="GO:0030026">
    <property type="term" value="P:intracellular manganese ion homeostasis"/>
    <property type="evidence" value="ECO:0007669"/>
    <property type="project" value="InterPro"/>
</dbReference>
<evidence type="ECO:0000256" key="14">
    <source>
        <dbReference type="ARBA" id="ARBA00023128"/>
    </source>
</evidence>
<dbReference type="FunFam" id="1.25.40.10:FF:000620">
    <property type="entry name" value="Pentatricopeptide repeat-containing protein, mitochondrial"/>
    <property type="match status" value="1"/>
</dbReference>
<evidence type="ECO:0000313" key="21">
    <source>
        <dbReference type="Proteomes" id="UP000026960"/>
    </source>
</evidence>
<protein>
    <recommendedName>
        <fullName evidence="19">PROP1-like PPR domain-containing protein</fullName>
    </recommendedName>
</protein>
<evidence type="ECO:0000256" key="18">
    <source>
        <dbReference type="SAM" id="MobiDB-lite"/>
    </source>
</evidence>
<dbReference type="GO" id="GO:0005739">
    <property type="term" value="C:mitochondrion"/>
    <property type="evidence" value="ECO:0007669"/>
    <property type="project" value="UniProtKB-SubCell"/>
</dbReference>
<keyword evidence="11" id="KW-1133">Transmembrane helix</keyword>
<feature type="compositionally biased region" description="Acidic residues" evidence="18">
    <location>
        <begin position="285"/>
        <end position="296"/>
    </location>
</feature>
<dbReference type="SUPFAM" id="SSF81901">
    <property type="entry name" value="HCP-like"/>
    <property type="match status" value="1"/>
</dbReference>
<dbReference type="AlphaFoldDB" id="A0A0D3EMG8"/>
<evidence type="ECO:0000313" key="20">
    <source>
        <dbReference type="EnsemblPlants" id="OBART01G11420.1"/>
    </source>
</evidence>
<accession>A0A0D3EMG8</accession>
<keyword evidence="15" id="KW-0472">Membrane</keyword>
<evidence type="ECO:0000256" key="16">
    <source>
        <dbReference type="ARBA" id="ARBA00044464"/>
    </source>
</evidence>
<comment type="subcellular location">
    <subcellularLocation>
        <location evidence="2">Mitochondrion</location>
    </subcellularLocation>
    <subcellularLocation>
        <location evidence="1">Vacuole membrane</location>
        <topology evidence="1">Multi-pass membrane protein</topology>
    </subcellularLocation>
</comment>
<evidence type="ECO:0000256" key="9">
    <source>
        <dbReference type="ARBA" id="ARBA00022737"/>
    </source>
</evidence>
<dbReference type="GO" id="GO:0005774">
    <property type="term" value="C:vacuolar membrane"/>
    <property type="evidence" value="ECO:0007669"/>
    <property type="project" value="UniProtKB-SubCell"/>
</dbReference>
<evidence type="ECO:0000256" key="13">
    <source>
        <dbReference type="ARBA" id="ARBA00023065"/>
    </source>
</evidence>
<sequence length="786" mass="86795">MPFRGMASGDTELTVAEAKEEEEGTHDGGGMHFQWLRATVLGASDDLVSTASLMLGIGAACPADERAVLLSGLAGLVAVAWPSASRPPVRANRPRRRPRAARCLAGRNRARGSAPASAPAGLRLQAAAVSPSSQATAASTLSFAAGAMFPLLAAWFVANYASRRLLPPQSSTPAAPPGRSPATVTASVRAYQALSARGCANLEVILNADAKNVEEHHERDCQKLDCCHQPKPLVCQSSFSSGRFMWSRGFSSQAGASSGDKQDELEEGFSDLEVPPEADKKDLDLTSDESSDEDTIDAIGLSEVEADAKPEEPIKKSQSTLLKALLVSPRVDVAGATKKWLTDGNTLERSELFYVLLSLRKRKLYTKALQLLEYVEESKLFDLGERDYASRVDLVAKVHGIYKAEKYIENVPASHRGEVVYRTLLANCVAIANVKKTEQVFNKMKDLGFPVTVFSCNQLLLLYKRVDKKKLGDVLTMMEKENVKPSLFTYKLLVDTKGAARDIEDMEKVIQAMQADGIEPDLLIQATIARHYIFGGYREKAEAILEQIEGDDINENRSACKFVLPLYAFLGKKADVERIWKVCEVNARLDECMSAIEAFGKLGDVEKAEEIFENMFKTWKTLSFKYYNAMLKVYANKKLFDKGKELAKRMGDDGCRLGPSTLDSLVKLYSDAGEVEKADSILHKLSYKNKIKPLYTTYLMLLDSYSKKGDVHNAEKLFSKVRQMGYTGRIRQYQLLLEAYLNAKTPPYGFKERMKADDIFPNRAVASLLAATDPFNRKNAMSELLD</sequence>
<keyword evidence="9" id="KW-0677">Repeat</keyword>
<feature type="compositionally biased region" description="Acidic residues" evidence="18">
    <location>
        <begin position="263"/>
        <end position="276"/>
    </location>
</feature>
<evidence type="ECO:0000256" key="3">
    <source>
        <dbReference type="ARBA" id="ARBA00007049"/>
    </source>
</evidence>
<dbReference type="Pfam" id="PF13812">
    <property type="entry name" value="PPR_3"/>
    <property type="match status" value="1"/>
</dbReference>
<comment type="similarity">
    <text evidence="3">Belongs to the CCC1 family.</text>
</comment>
<reference evidence="20" key="2">
    <citation type="submission" date="2015-03" db="UniProtKB">
        <authorList>
            <consortium name="EnsemblPlants"/>
        </authorList>
    </citation>
    <scope>IDENTIFICATION</scope>
</reference>
<dbReference type="GO" id="GO:0005384">
    <property type="term" value="F:manganese ion transmembrane transporter activity"/>
    <property type="evidence" value="ECO:0007669"/>
    <property type="project" value="InterPro"/>
</dbReference>
<evidence type="ECO:0000256" key="7">
    <source>
        <dbReference type="ARBA" id="ARBA00022554"/>
    </source>
</evidence>
<keyword evidence="8" id="KW-0812">Transmembrane</keyword>
<dbReference type="InterPro" id="IPR002885">
    <property type="entry name" value="PPR_rpt"/>
</dbReference>
<evidence type="ECO:0000256" key="17">
    <source>
        <dbReference type="PROSITE-ProRule" id="PRU00708"/>
    </source>
</evidence>
<keyword evidence="6" id="KW-0410">Iron transport</keyword>
<dbReference type="Gramene" id="OBART01G11420.1">
    <property type="protein sequence ID" value="OBART01G11420.1"/>
    <property type="gene ID" value="OBART01G11420"/>
</dbReference>
<keyword evidence="5" id="KW-0813">Transport</keyword>
<comment type="similarity">
    <text evidence="4">Belongs to the PPR family. P subfamily.</text>
</comment>
<feature type="domain" description="PROP1-like PPR" evidence="19">
    <location>
        <begin position="595"/>
        <end position="739"/>
    </location>
</feature>
<feature type="repeat" description="PPR" evidence="17">
    <location>
        <begin position="694"/>
        <end position="728"/>
    </location>
</feature>
<organism evidence="20">
    <name type="scientific">Oryza barthii</name>
    <dbReference type="NCBI Taxonomy" id="65489"/>
    <lineage>
        <taxon>Eukaryota</taxon>
        <taxon>Viridiplantae</taxon>
        <taxon>Streptophyta</taxon>
        <taxon>Embryophyta</taxon>
        <taxon>Tracheophyta</taxon>
        <taxon>Spermatophyta</taxon>
        <taxon>Magnoliopsida</taxon>
        <taxon>Liliopsida</taxon>
        <taxon>Poales</taxon>
        <taxon>Poaceae</taxon>
        <taxon>BOP clade</taxon>
        <taxon>Oryzoideae</taxon>
        <taxon>Oryzeae</taxon>
        <taxon>Oryzinae</taxon>
        <taxon>Oryza</taxon>
    </lineage>
</organism>
<keyword evidence="10" id="KW-0809">Transit peptide</keyword>
<dbReference type="eggNOG" id="KOG4197">
    <property type="taxonomic scope" value="Eukaryota"/>
</dbReference>
<dbReference type="PROSITE" id="PS51375">
    <property type="entry name" value="PPR"/>
    <property type="match status" value="3"/>
</dbReference>
<dbReference type="Pfam" id="PF01988">
    <property type="entry name" value="VIT1"/>
    <property type="match status" value="1"/>
</dbReference>
<dbReference type="Gene3D" id="1.25.40.10">
    <property type="entry name" value="Tetratricopeptide repeat domain"/>
    <property type="match status" value="4"/>
</dbReference>
<dbReference type="InterPro" id="IPR011990">
    <property type="entry name" value="TPR-like_helical_dom_sf"/>
</dbReference>
<evidence type="ECO:0000256" key="4">
    <source>
        <dbReference type="ARBA" id="ARBA00007626"/>
    </source>
</evidence>
<evidence type="ECO:0000256" key="5">
    <source>
        <dbReference type="ARBA" id="ARBA00022448"/>
    </source>
</evidence>
<keyword evidence="21" id="KW-1185">Reference proteome</keyword>
<dbReference type="GO" id="GO:0006826">
    <property type="term" value="P:iron ion transport"/>
    <property type="evidence" value="ECO:0007669"/>
    <property type="project" value="UniProtKB-KW"/>
</dbReference>
<feature type="repeat" description="PPR" evidence="17">
    <location>
        <begin position="623"/>
        <end position="657"/>
    </location>
</feature>
<dbReference type="PaxDb" id="65489-OBART01G11420.1"/>
<keyword evidence="7" id="KW-0926">Vacuole</keyword>
<dbReference type="Proteomes" id="UP000026960">
    <property type="component" value="Chromosome 1"/>
</dbReference>
<keyword evidence="12" id="KW-0408">Iron</keyword>
<feature type="region of interest" description="Disordered" evidence="18">
    <location>
        <begin position="252"/>
        <end position="296"/>
    </location>
</feature>
<dbReference type="FunFam" id="1.25.40.10:FF:000394">
    <property type="entry name" value="Pentatricopeptide repeat-containing protein, mitochondrial"/>
    <property type="match status" value="1"/>
</dbReference>
<evidence type="ECO:0000256" key="11">
    <source>
        <dbReference type="ARBA" id="ARBA00022989"/>
    </source>
</evidence>
<dbReference type="GO" id="GO:0003729">
    <property type="term" value="F:mRNA binding"/>
    <property type="evidence" value="ECO:0007669"/>
    <property type="project" value="UniProtKB-ARBA"/>
</dbReference>
<proteinExistence type="inferred from homology"/>
<comment type="catalytic activity">
    <reaction evidence="16">
        <text>Fe(2+)(in) = Fe(2+)(out)</text>
        <dbReference type="Rhea" id="RHEA:28486"/>
        <dbReference type="ChEBI" id="CHEBI:29033"/>
    </reaction>
    <physiologicalReaction direction="left-to-right" evidence="16">
        <dbReference type="Rhea" id="RHEA:28487"/>
    </physiologicalReaction>
</comment>
<evidence type="ECO:0000256" key="10">
    <source>
        <dbReference type="ARBA" id="ARBA00022946"/>
    </source>
</evidence>
<dbReference type="HOGENOM" id="CLU_019802_1_0_1"/>
<evidence type="ECO:0000259" key="19">
    <source>
        <dbReference type="Pfam" id="PF17177"/>
    </source>
</evidence>
<keyword evidence="14" id="KW-0496">Mitochondrion</keyword>
<dbReference type="eggNOG" id="KOG4473">
    <property type="taxonomic scope" value="Eukaryota"/>
</dbReference>
<dbReference type="InterPro" id="IPR008217">
    <property type="entry name" value="Ccc1_fam"/>
</dbReference>
<dbReference type="PANTHER" id="PTHR45717:SF15">
    <property type="entry name" value="AGL218WP"/>
    <property type="match status" value="1"/>
</dbReference>
<dbReference type="PANTHER" id="PTHR45717">
    <property type="entry name" value="OS12G0527900 PROTEIN"/>
    <property type="match status" value="1"/>
</dbReference>
<dbReference type="CDD" id="cd02436">
    <property type="entry name" value="Nodulin-21"/>
    <property type="match status" value="1"/>
</dbReference>
<evidence type="ECO:0000256" key="2">
    <source>
        <dbReference type="ARBA" id="ARBA00004173"/>
    </source>
</evidence>
<dbReference type="InterPro" id="IPR033443">
    <property type="entry name" value="PROP1-like_PPR_dom"/>
</dbReference>
<evidence type="ECO:0000256" key="12">
    <source>
        <dbReference type="ARBA" id="ARBA00023004"/>
    </source>
</evidence>
<evidence type="ECO:0000256" key="1">
    <source>
        <dbReference type="ARBA" id="ARBA00004128"/>
    </source>
</evidence>
<evidence type="ECO:0000256" key="6">
    <source>
        <dbReference type="ARBA" id="ARBA00022496"/>
    </source>
</evidence>
<dbReference type="STRING" id="65489.A0A0D3EMG8"/>
<dbReference type="Pfam" id="PF17177">
    <property type="entry name" value="PPR_long"/>
    <property type="match status" value="1"/>
</dbReference>
<evidence type="ECO:0000256" key="8">
    <source>
        <dbReference type="ARBA" id="ARBA00022692"/>
    </source>
</evidence>
<name>A0A0D3EMG8_9ORYZ</name>